<proteinExistence type="inferred from homology"/>
<dbReference type="GO" id="GO:0004596">
    <property type="term" value="F:protein-N-terminal amino-acid acetyltransferase activity"/>
    <property type="evidence" value="ECO:0007669"/>
    <property type="project" value="InterPro"/>
</dbReference>
<evidence type="ECO:0000256" key="2">
    <source>
        <dbReference type="ARBA" id="ARBA00023315"/>
    </source>
</evidence>
<dbReference type="PANTHER" id="PTHR23091">
    <property type="entry name" value="N-TERMINAL ACETYLTRANSFERASE"/>
    <property type="match status" value="1"/>
</dbReference>
<comment type="similarity">
    <text evidence="3">Belongs to the acetyltransferase family. ARD1 subfamily.</text>
</comment>
<evidence type="ECO:0000256" key="3">
    <source>
        <dbReference type="ARBA" id="ARBA00025786"/>
    </source>
</evidence>
<keyword evidence="1" id="KW-0808">Transferase</keyword>
<sequence length="148" mass="17018">MRRMTFTDIYAIRRVEKDDFVEIYSFADYLKFILYYPLLCMVVEVDGELAAFIVGNTNIDDGVVYGHVSSLVVRPSYRRRGFAMMLMEEFEKACRDELGCTFINFNVNHKNKAALSLYGKLGYSVHSTLPGYYQDASDALEMRKTIAT</sequence>
<protein>
    <recommendedName>
        <fullName evidence="4">N-acetyltransferase domain-containing protein</fullName>
    </recommendedName>
</protein>
<accession>A0AAD8PFS7</accession>
<dbReference type="PROSITE" id="PS51186">
    <property type="entry name" value="GNAT"/>
    <property type="match status" value="1"/>
</dbReference>
<dbReference type="SUPFAM" id="SSF55729">
    <property type="entry name" value="Acyl-CoA N-acyltransferases (Nat)"/>
    <property type="match status" value="1"/>
</dbReference>
<feature type="domain" description="N-acetyltransferase" evidence="4">
    <location>
        <begin position="1"/>
        <end position="147"/>
    </location>
</feature>
<dbReference type="PANTHER" id="PTHR23091:SF4">
    <property type="entry name" value="N-TERMINAL AMINO-ACID N(ALPHA)-ACETYLTRANSFERASE NATA"/>
    <property type="match status" value="1"/>
</dbReference>
<name>A0AAD8PFS7_BABGI</name>
<keyword evidence="2" id="KW-0012">Acyltransferase</keyword>
<reference evidence="5" key="1">
    <citation type="submission" date="2023-08" db="EMBL/GenBank/DDBJ databases">
        <title>Draft sequence of the Babesia gibsoni genome.</title>
        <authorList>
            <person name="Yamagishi J.Y."/>
            <person name="Xuan X.X."/>
        </authorList>
    </citation>
    <scope>NUCLEOTIDE SEQUENCE</scope>
    <source>
        <strain evidence="5">Azabu</strain>
    </source>
</reference>
<dbReference type="Gene3D" id="3.40.630.30">
    <property type="match status" value="1"/>
</dbReference>
<keyword evidence="6" id="KW-1185">Reference proteome</keyword>
<dbReference type="GO" id="GO:0031415">
    <property type="term" value="C:NatA complex"/>
    <property type="evidence" value="ECO:0007669"/>
    <property type="project" value="InterPro"/>
</dbReference>
<gene>
    <name evidence="5" type="ORF">BgAZ_104050</name>
</gene>
<evidence type="ECO:0000313" key="5">
    <source>
        <dbReference type="EMBL" id="KAK1444499.1"/>
    </source>
</evidence>
<dbReference type="CDD" id="cd04301">
    <property type="entry name" value="NAT_SF"/>
    <property type="match status" value="1"/>
</dbReference>
<dbReference type="Pfam" id="PF00583">
    <property type="entry name" value="Acetyltransf_1"/>
    <property type="match status" value="1"/>
</dbReference>
<evidence type="ECO:0000313" key="6">
    <source>
        <dbReference type="Proteomes" id="UP001230268"/>
    </source>
</evidence>
<dbReference type="InterPro" id="IPR016181">
    <property type="entry name" value="Acyl_CoA_acyltransferase"/>
</dbReference>
<organism evidence="5 6">
    <name type="scientific">Babesia gibsoni</name>
    <dbReference type="NCBI Taxonomy" id="33632"/>
    <lineage>
        <taxon>Eukaryota</taxon>
        <taxon>Sar</taxon>
        <taxon>Alveolata</taxon>
        <taxon>Apicomplexa</taxon>
        <taxon>Aconoidasida</taxon>
        <taxon>Piroplasmida</taxon>
        <taxon>Babesiidae</taxon>
        <taxon>Babesia</taxon>
    </lineage>
</organism>
<comment type="caution">
    <text evidence="5">The sequence shown here is derived from an EMBL/GenBank/DDBJ whole genome shotgun (WGS) entry which is preliminary data.</text>
</comment>
<dbReference type="AlphaFoldDB" id="A0AAD8PFS7"/>
<evidence type="ECO:0000256" key="1">
    <source>
        <dbReference type="ARBA" id="ARBA00022679"/>
    </source>
</evidence>
<dbReference type="Proteomes" id="UP001230268">
    <property type="component" value="Unassembled WGS sequence"/>
</dbReference>
<dbReference type="EMBL" id="JAVEPI010000001">
    <property type="protein sequence ID" value="KAK1444499.1"/>
    <property type="molecule type" value="Genomic_DNA"/>
</dbReference>
<dbReference type="InterPro" id="IPR000182">
    <property type="entry name" value="GNAT_dom"/>
</dbReference>
<evidence type="ECO:0000259" key="4">
    <source>
        <dbReference type="PROSITE" id="PS51186"/>
    </source>
</evidence>
<dbReference type="InterPro" id="IPR045047">
    <property type="entry name" value="Ard1-like"/>
</dbReference>